<evidence type="ECO:0000313" key="1">
    <source>
        <dbReference type="Proteomes" id="UP000095286"/>
    </source>
</evidence>
<name>A0AC35TT94_9BILA</name>
<dbReference type="WBParaSite" id="RSKR_0000419300.1">
    <property type="protein sequence ID" value="RSKR_0000419300.1"/>
    <property type="gene ID" value="RSKR_0000419300"/>
</dbReference>
<evidence type="ECO:0000313" key="2">
    <source>
        <dbReference type="WBParaSite" id="RSKR_0000419300.1"/>
    </source>
</evidence>
<sequence>MGVDIVIATPGRLIDTLENAIISLTHCTYLILDEADRMLDEGFEPEILKILEYMPESNMKPDTEDAEDEIKLMANFATKEKYRQTVMFTATMSPAIERLARKYLRRPATVSVGSINRPTERVEQIVYMLSEEQKHKKMVEVLEKFTTYPIIIFVNTQKGADLISKSLIKQGHSVAVLHGGKGQDAREHSLSSLRDKTKDILVATDVAGRGIDIKNVSLVLNYDMPKNIEAYTHRIGRTGMSAANVEDEDWPSQKFREHVILRLEPELARNRQQAPNLPVPGNAREVEDYVFQKCTSKDEYMRTIAKVINAINCNSKTSSVPSAINSSFNKNGMSPTTGINPPSNIPPDPQPTQQNDTSNLTMSSGAIGGNLNNMTINQQQNSNMIPNDSRLAHVTPMVQNKMAMGGGVSGMGGMANQMGSNQMSGYNNGPIPNSSPINNQQNFIQSGQASNRFPNRPINGPPNFDNNICDMNPFGQGSSPNMSGVGPLNGPNMYNQQVDGNKGVMVNEMMGNNGGINPNKRPLYNQQEQQFMGNGGMMRTHSGNMGMMSNQQGYNNYNNYQGGNNQMMENNMMYQNSHIPDITDDDRRMRLEALKQHVNMLKGRSTFFKNSGENSQAQKLDFMIEAIINVKPIGNDILVKIENEVSKSLYNVPLQQQSGPIAPKIENIPMVRPQMNNQEFGVHNQWMPQNQMNSPMQQPNYHPHGPPNQLPQGGHNPYVVPGSPSTSQNVRHSPYPLPPKNHFGNYNRPQNIGQQQQPQNQFNNYGYNGPQLSGSMPTSSTFDDGFNNFDPFMGMNDGTMTSNNSNSSSVQNMYVQSPVFSNGPNFMGNLLNPQMAKEINLFKGTFNFPKISPTPDGNSIHIEAAFSSNNGFPNLRLIVPKNYPLAPATLEKGEFALEDFYYDELNTSVHDEVARLNARTISDILNASENVVKSFFQNQEMNPLNNLGTPSIDEIFNTSFNPSL</sequence>
<protein>
    <submittedName>
        <fullName evidence="2">Mediator of RNA polymerase II transcription subunit 15</fullName>
    </submittedName>
</protein>
<proteinExistence type="predicted"/>
<dbReference type="Proteomes" id="UP000095286">
    <property type="component" value="Unplaced"/>
</dbReference>
<accession>A0AC35TT94</accession>
<reference evidence="2" key="1">
    <citation type="submission" date="2016-11" db="UniProtKB">
        <authorList>
            <consortium name="WormBaseParasite"/>
        </authorList>
    </citation>
    <scope>IDENTIFICATION</scope>
    <source>
        <strain evidence="2">KR3021</strain>
    </source>
</reference>
<organism evidence="1 2">
    <name type="scientific">Rhabditophanes sp. KR3021</name>
    <dbReference type="NCBI Taxonomy" id="114890"/>
    <lineage>
        <taxon>Eukaryota</taxon>
        <taxon>Metazoa</taxon>
        <taxon>Ecdysozoa</taxon>
        <taxon>Nematoda</taxon>
        <taxon>Chromadorea</taxon>
        <taxon>Rhabditida</taxon>
        <taxon>Tylenchina</taxon>
        <taxon>Panagrolaimomorpha</taxon>
        <taxon>Strongyloidoidea</taxon>
        <taxon>Alloionematidae</taxon>
        <taxon>Rhabditophanes</taxon>
    </lineage>
</organism>